<feature type="repeat" description="WD" evidence="3">
    <location>
        <begin position="263"/>
        <end position="298"/>
    </location>
</feature>
<keyword evidence="2" id="KW-0677">Repeat</keyword>
<dbReference type="Pfam" id="PF00400">
    <property type="entry name" value="WD40"/>
    <property type="match status" value="3"/>
</dbReference>
<dbReference type="Proteomes" id="UP000625283">
    <property type="component" value="Unassembled WGS sequence"/>
</dbReference>
<feature type="repeat" description="WD" evidence="3">
    <location>
        <begin position="235"/>
        <end position="248"/>
    </location>
</feature>
<evidence type="ECO:0000256" key="2">
    <source>
        <dbReference type="ARBA" id="ARBA00022737"/>
    </source>
</evidence>
<accession>A0ABS1QZ52</accession>
<dbReference type="InterPro" id="IPR001680">
    <property type="entry name" value="WD40_rpt"/>
</dbReference>
<dbReference type="PROSITE" id="PS50082">
    <property type="entry name" value="WD_REPEATS_2"/>
    <property type="match status" value="3"/>
</dbReference>
<dbReference type="InterPro" id="IPR020472">
    <property type="entry name" value="WD40_PAC1"/>
</dbReference>
<name>A0ABS1QZ52_9SPHI</name>
<organism evidence="4 5">
    <name type="scientific">Sphingobacterium faecale</name>
    <dbReference type="NCBI Taxonomy" id="2803775"/>
    <lineage>
        <taxon>Bacteria</taxon>
        <taxon>Pseudomonadati</taxon>
        <taxon>Bacteroidota</taxon>
        <taxon>Sphingobacteriia</taxon>
        <taxon>Sphingobacteriales</taxon>
        <taxon>Sphingobacteriaceae</taxon>
        <taxon>Sphingobacterium</taxon>
    </lineage>
</organism>
<dbReference type="PRINTS" id="PR00320">
    <property type="entry name" value="GPROTEINBRPT"/>
</dbReference>
<dbReference type="InterPro" id="IPR036322">
    <property type="entry name" value="WD40_repeat_dom_sf"/>
</dbReference>
<gene>
    <name evidence="4" type="ORF">JKG61_02995</name>
</gene>
<dbReference type="RefSeq" id="WP_202101527.1">
    <property type="nucleotide sequence ID" value="NZ_JAERTY010000002.1"/>
</dbReference>
<evidence type="ECO:0000313" key="4">
    <source>
        <dbReference type="EMBL" id="MBL1407713.1"/>
    </source>
</evidence>
<evidence type="ECO:0000313" key="5">
    <source>
        <dbReference type="Proteomes" id="UP000625283"/>
    </source>
</evidence>
<dbReference type="PANTHER" id="PTHR19848:SF8">
    <property type="entry name" value="F-BOX AND WD REPEAT DOMAIN CONTAINING 7"/>
    <property type="match status" value="1"/>
</dbReference>
<evidence type="ECO:0000256" key="3">
    <source>
        <dbReference type="PROSITE-ProRule" id="PRU00221"/>
    </source>
</evidence>
<dbReference type="SMART" id="SM00320">
    <property type="entry name" value="WD40"/>
    <property type="match status" value="7"/>
</dbReference>
<keyword evidence="5" id="KW-1185">Reference proteome</keyword>
<evidence type="ECO:0000256" key="1">
    <source>
        <dbReference type="ARBA" id="ARBA00022574"/>
    </source>
</evidence>
<dbReference type="Gene3D" id="2.130.10.10">
    <property type="entry name" value="YVTN repeat-like/Quinoprotein amine dehydrogenase"/>
    <property type="match status" value="2"/>
</dbReference>
<dbReference type="InterPro" id="IPR015943">
    <property type="entry name" value="WD40/YVTN_repeat-like_dom_sf"/>
</dbReference>
<sequence length="298" mass="33888">MTEISLHGTLTGHQNPIYTLEVDIDKHLLYSAGNDKGIVEWDLMQLKFQRILCAVPASVYFLKIIPGTDWIAAGMRNGELFIIQRTNPRLVAKLNVEKGAIFNIKILTSKNEIIAIGEEGRAYVWSLDTFQLLYTFQVSKETIRTMEVSGDQKTVVFGDKGGMVYIHDAQDFHRIAESKTHEMAISSMLLDDGYLYTGGRDARMYKLSFPSLQKENELTPHFFTVYGIAPLLDKLVTVSRDKTIKIWDRDFRLLKNISRDKGIDSHQLSINSLIYDHVARLLCTAGDDKQIKVWAVEV</sequence>
<keyword evidence="1 3" id="KW-0853">WD repeat</keyword>
<dbReference type="SUPFAM" id="SSF50978">
    <property type="entry name" value="WD40 repeat-like"/>
    <property type="match status" value="1"/>
</dbReference>
<comment type="caution">
    <text evidence="4">The sequence shown here is derived from an EMBL/GenBank/DDBJ whole genome shotgun (WGS) entry which is preliminary data.</text>
</comment>
<dbReference type="PANTHER" id="PTHR19848">
    <property type="entry name" value="WD40 REPEAT PROTEIN"/>
    <property type="match status" value="1"/>
</dbReference>
<dbReference type="EMBL" id="JAERTY010000002">
    <property type="protein sequence ID" value="MBL1407713.1"/>
    <property type="molecule type" value="Genomic_DNA"/>
</dbReference>
<reference evidence="4 5" key="1">
    <citation type="submission" date="2021-01" db="EMBL/GenBank/DDBJ databases">
        <title>C459-1 draft genome sequence.</title>
        <authorList>
            <person name="Zhang X.-F."/>
        </authorList>
    </citation>
    <scope>NUCLEOTIDE SEQUENCE [LARGE SCALE GENOMIC DNA]</scope>
    <source>
        <strain evidence="5">C459-1</strain>
    </source>
</reference>
<proteinExistence type="predicted"/>
<protein>
    <submittedName>
        <fullName evidence="4">WD40 repeat domain-containing protein</fullName>
    </submittedName>
</protein>
<feature type="repeat" description="WD" evidence="3">
    <location>
        <begin position="10"/>
        <end position="43"/>
    </location>
</feature>
<dbReference type="PROSITE" id="PS50294">
    <property type="entry name" value="WD_REPEATS_REGION"/>
    <property type="match status" value="2"/>
</dbReference>